<evidence type="ECO:0000313" key="1">
    <source>
        <dbReference type="EMBL" id="SEM20935.1"/>
    </source>
</evidence>
<dbReference type="RefSeq" id="WP_175477316.1">
    <property type="nucleotide sequence ID" value="NZ_FOBO01000003.1"/>
</dbReference>
<dbReference type="AlphaFoldDB" id="A0A1H7WIJ4"/>
<gene>
    <name evidence="1" type="ORF">SAMN04488077_1039</name>
</gene>
<name>A0A1H7WIJ4_9RHOB</name>
<organism evidence="1 2">
    <name type="scientific">Roseovarius tolerans</name>
    <dbReference type="NCBI Taxonomy" id="74031"/>
    <lineage>
        <taxon>Bacteria</taxon>
        <taxon>Pseudomonadati</taxon>
        <taxon>Pseudomonadota</taxon>
        <taxon>Alphaproteobacteria</taxon>
        <taxon>Rhodobacterales</taxon>
        <taxon>Roseobacteraceae</taxon>
        <taxon>Roseovarius</taxon>
    </lineage>
</organism>
<reference evidence="1 2" key="1">
    <citation type="submission" date="2016-10" db="EMBL/GenBank/DDBJ databases">
        <authorList>
            <person name="de Groot N.N."/>
        </authorList>
    </citation>
    <scope>NUCLEOTIDE SEQUENCE [LARGE SCALE GENOMIC DNA]</scope>
    <source>
        <strain evidence="1 2">DSM 11457</strain>
    </source>
</reference>
<dbReference type="Proteomes" id="UP000182160">
    <property type="component" value="Unassembled WGS sequence"/>
</dbReference>
<evidence type="ECO:0000313" key="2">
    <source>
        <dbReference type="Proteomes" id="UP000182160"/>
    </source>
</evidence>
<proteinExistence type="predicted"/>
<sequence length="47" mass="5303">MTNAEALVACREENEKLMAVLAEYIERYGLTDQARAYFLKPIVPSSP</sequence>
<dbReference type="EMBL" id="FOBO01000003">
    <property type="protein sequence ID" value="SEM20935.1"/>
    <property type="molecule type" value="Genomic_DNA"/>
</dbReference>
<protein>
    <submittedName>
        <fullName evidence="1">Uncharacterized protein</fullName>
    </submittedName>
</protein>
<accession>A0A1H7WIJ4</accession>